<evidence type="ECO:0000313" key="7">
    <source>
        <dbReference type="Proteomes" id="UP000019109"/>
    </source>
</evidence>
<gene>
    <name evidence="6" type="ORF">JCM21531_175</name>
</gene>
<dbReference type="AlphaFoldDB" id="W4V168"/>
<evidence type="ECO:0000256" key="1">
    <source>
        <dbReference type="ARBA" id="ARBA00001966"/>
    </source>
</evidence>
<dbReference type="Proteomes" id="UP000019109">
    <property type="component" value="Unassembled WGS sequence"/>
</dbReference>
<evidence type="ECO:0000256" key="3">
    <source>
        <dbReference type="ARBA" id="ARBA00022552"/>
    </source>
</evidence>
<comment type="caution">
    <text evidence="6">The sequence shown here is derived from an EMBL/GenBank/DDBJ whole genome shotgun (WGS) entry which is preliminary data.</text>
</comment>
<dbReference type="InterPro" id="IPR048641">
    <property type="entry name" value="RlmN_N"/>
</dbReference>
<reference evidence="6" key="1">
    <citation type="journal article" date="2014" name="Genome Announc.">
        <title>Draft Genome Sequence of Clostridium straminisolvens Strain JCM 21531T, Isolated from a Cellulose-Degrading Bacterial Community.</title>
        <authorList>
            <person name="Yuki M."/>
            <person name="Oshima K."/>
            <person name="Suda W."/>
            <person name="Sakamoto M."/>
            <person name="Kitamura K."/>
            <person name="Iida T."/>
            <person name="Hattori M."/>
            <person name="Ohkuma M."/>
        </authorList>
    </citation>
    <scope>NUCLEOTIDE SEQUENCE [LARGE SCALE GENOMIC DNA]</scope>
    <source>
        <strain evidence="6">JCM 21531</strain>
    </source>
</reference>
<comment type="cofactor">
    <cofactor evidence="1">
        <name>[4Fe-4S] cluster</name>
        <dbReference type="ChEBI" id="CHEBI:49883"/>
    </cofactor>
</comment>
<dbReference type="Gene3D" id="3.20.20.70">
    <property type="entry name" value="Aldolase class I"/>
    <property type="match status" value="1"/>
</dbReference>
<evidence type="ECO:0000259" key="5">
    <source>
        <dbReference type="Pfam" id="PF21016"/>
    </source>
</evidence>
<keyword evidence="2" id="KW-0411">Iron-sulfur</keyword>
<dbReference type="PANTHER" id="PTHR30544:SF5">
    <property type="entry name" value="RADICAL SAM CORE DOMAIN-CONTAINING PROTEIN"/>
    <property type="match status" value="1"/>
</dbReference>
<dbReference type="InterPro" id="IPR040072">
    <property type="entry name" value="Methyltransferase_A"/>
</dbReference>
<evidence type="ECO:0000256" key="4">
    <source>
        <dbReference type="SAM" id="Coils"/>
    </source>
</evidence>
<accession>W4V168</accession>
<dbReference type="GO" id="GO:0030488">
    <property type="term" value="P:tRNA methylation"/>
    <property type="evidence" value="ECO:0007669"/>
    <property type="project" value="TreeGrafter"/>
</dbReference>
<dbReference type="InterPro" id="IPR013785">
    <property type="entry name" value="Aldolase_TIM"/>
</dbReference>
<dbReference type="EMBL" id="BAVR01000002">
    <property type="protein sequence ID" value="GAE86847.1"/>
    <property type="molecule type" value="Genomic_DNA"/>
</dbReference>
<dbReference type="GO" id="GO:0051539">
    <property type="term" value="F:4 iron, 4 sulfur cluster binding"/>
    <property type="evidence" value="ECO:0007669"/>
    <property type="project" value="UniProtKB-KW"/>
</dbReference>
<keyword evidence="6" id="KW-0808">Transferase</keyword>
<keyword evidence="4" id="KW-0175">Coiled coil</keyword>
<keyword evidence="2" id="KW-0479">Metal-binding</keyword>
<dbReference type="STRING" id="1294263.JCM21531_175"/>
<keyword evidence="3" id="KW-0698">rRNA processing</keyword>
<sequence length="140" mass="16183">MDTKVDLLSMTIEELENMMAEMGQQKFRAKQIFQWVNKGIKDIDEMTNLSKELREQLREKAYINRFEIIKKFVSRIDGTIKYLFRLKDGNIIESVLMKYMHGFSACISSQVGCKMGCKFCASTGAGFVRNLTPGRCLTRF</sequence>
<evidence type="ECO:0000313" key="6">
    <source>
        <dbReference type="EMBL" id="GAE86847.1"/>
    </source>
</evidence>
<feature type="domain" description="Dual-specificity RNA methyltransferase RlmN N-terminal" evidence="5">
    <location>
        <begin position="5"/>
        <end position="63"/>
    </location>
</feature>
<dbReference type="Gene3D" id="1.10.150.530">
    <property type="match status" value="1"/>
</dbReference>
<evidence type="ECO:0000256" key="2">
    <source>
        <dbReference type="ARBA" id="ARBA00022485"/>
    </source>
</evidence>
<keyword evidence="7" id="KW-1185">Reference proteome</keyword>
<dbReference type="GO" id="GO:0070475">
    <property type="term" value="P:rRNA base methylation"/>
    <property type="evidence" value="ECO:0007669"/>
    <property type="project" value="TreeGrafter"/>
</dbReference>
<name>W4V168_9FIRM</name>
<dbReference type="Pfam" id="PF21016">
    <property type="entry name" value="RlmN_N"/>
    <property type="match status" value="1"/>
</dbReference>
<dbReference type="PANTHER" id="PTHR30544">
    <property type="entry name" value="23S RRNA METHYLTRANSFERASE"/>
    <property type="match status" value="1"/>
</dbReference>
<keyword evidence="2" id="KW-0004">4Fe-4S</keyword>
<organism evidence="6 7">
    <name type="scientific">Acetivibrio straminisolvens JCM 21531</name>
    <dbReference type="NCBI Taxonomy" id="1294263"/>
    <lineage>
        <taxon>Bacteria</taxon>
        <taxon>Bacillati</taxon>
        <taxon>Bacillota</taxon>
        <taxon>Clostridia</taxon>
        <taxon>Eubacteriales</taxon>
        <taxon>Oscillospiraceae</taxon>
        <taxon>Acetivibrio</taxon>
    </lineage>
</organism>
<feature type="coiled-coil region" evidence="4">
    <location>
        <begin position="5"/>
        <end position="32"/>
    </location>
</feature>
<keyword evidence="6" id="KW-0489">Methyltransferase</keyword>
<dbReference type="GO" id="GO:0008168">
    <property type="term" value="F:methyltransferase activity"/>
    <property type="evidence" value="ECO:0007669"/>
    <property type="project" value="UniProtKB-KW"/>
</dbReference>
<protein>
    <submittedName>
        <fullName evidence="6">Ribosomal RNA large subunit methyltransferase N</fullName>
    </submittedName>
</protein>
<proteinExistence type="predicted"/>
<keyword evidence="2" id="KW-0408">Iron</keyword>